<gene>
    <name evidence="1" type="ORF">GCM10010502_73170</name>
</gene>
<evidence type="ECO:0000313" key="2">
    <source>
        <dbReference type="Proteomes" id="UP000610124"/>
    </source>
</evidence>
<comment type="caution">
    <text evidence="1">The sequence shown here is derived from an EMBL/GenBank/DDBJ whole genome shotgun (WGS) entry which is preliminary data.</text>
</comment>
<dbReference type="EMBL" id="BMUB01000044">
    <property type="protein sequence ID" value="GGV07429.1"/>
    <property type="molecule type" value="Genomic_DNA"/>
</dbReference>
<accession>A0A8H9I4K5</accession>
<reference evidence="1" key="1">
    <citation type="journal article" date="2014" name="Int. J. Syst. Evol. Microbiol.">
        <title>Complete genome sequence of Corynebacterium casei LMG S-19264T (=DSM 44701T), isolated from a smear-ripened cheese.</title>
        <authorList>
            <consortium name="US DOE Joint Genome Institute (JGI-PGF)"/>
            <person name="Walter F."/>
            <person name="Albersmeier A."/>
            <person name="Kalinowski J."/>
            <person name="Ruckert C."/>
        </authorList>
    </citation>
    <scope>NUCLEOTIDE SEQUENCE</scope>
    <source>
        <strain evidence="1">JCM 4434</strain>
    </source>
</reference>
<dbReference type="AlphaFoldDB" id="A0A8H9I4K5"/>
<dbReference type="Proteomes" id="UP000610124">
    <property type="component" value="Unassembled WGS sequence"/>
</dbReference>
<evidence type="ECO:0000313" key="1">
    <source>
        <dbReference type="EMBL" id="GGV07429.1"/>
    </source>
</evidence>
<sequence>MALETVDPALHRVALLIVVLVELRRPPAMGAALLAVGDLVALLRDRAADAASAQVGAVRARAVRLIGVEGWELGQLWQGPGETSCCMPRFERFDKSDACAAPRNLFNRMLGQLHHCLTSRQPFDEAIAFAPPKSAPLAAAA</sequence>
<protein>
    <submittedName>
        <fullName evidence="1">Uncharacterized protein</fullName>
    </submittedName>
</protein>
<proteinExistence type="predicted"/>
<name>A0A8H9I4K5_KITAU</name>
<organism evidence="1 2">
    <name type="scientific">Kitasatospora aureofaciens</name>
    <name type="common">Streptomyces aureofaciens</name>
    <dbReference type="NCBI Taxonomy" id="1894"/>
    <lineage>
        <taxon>Bacteria</taxon>
        <taxon>Bacillati</taxon>
        <taxon>Actinomycetota</taxon>
        <taxon>Actinomycetes</taxon>
        <taxon>Kitasatosporales</taxon>
        <taxon>Streptomycetaceae</taxon>
        <taxon>Kitasatospora</taxon>
    </lineage>
</organism>
<reference evidence="1" key="2">
    <citation type="submission" date="2020-09" db="EMBL/GenBank/DDBJ databases">
        <authorList>
            <person name="Sun Q."/>
            <person name="Ohkuma M."/>
        </authorList>
    </citation>
    <scope>NUCLEOTIDE SEQUENCE</scope>
    <source>
        <strain evidence="1">JCM 4434</strain>
    </source>
</reference>